<evidence type="ECO:0000259" key="3">
    <source>
        <dbReference type="Pfam" id="PF00561"/>
    </source>
</evidence>
<dbReference type="InterPro" id="IPR029058">
    <property type="entry name" value="AB_hydrolase_fold"/>
</dbReference>
<evidence type="ECO:0000256" key="1">
    <source>
        <dbReference type="ARBA" id="ARBA00010088"/>
    </source>
</evidence>
<dbReference type="PRINTS" id="PR00793">
    <property type="entry name" value="PROAMNOPTASE"/>
</dbReference>
<dbReference type="PANTHER" id="PTHR43798">
    <property type="entry name" value="MONOACYLGLYCEROL LIPASE"/>
    <property type="match status" value="1"/>
</dbReference>
<evidence type="ECO:0000313" key="4">
    <source>
        <dbReference type="EMBL" id="MBM7632255.1"/>
    </source>
</evidence>
<sequence>MYAAVNGTRLYFDVDGAEVEVREGELVKKPVCFVLHGGPGGNHISFKPTFEALTGTMQLIYVDQRGCGFSDDAPEDTLHIDNNVEDLEALRQLLGLEKVWILGHSYGGMVAQAYAKEHGENLAGLLLVTTAPNSTFLSDAKAIVEEKGTPEQVAICEKLWAGDFQSDEELSRFYELMGSFYSVREQSEGSSPRPKTKRNFRALNQGFGGFMKTMDYTKSNAAITVPTLVIAGAHDWITPPVANEAVAASIPGSKYVLFEQSSHRVMFDEYERFMELVKGFVLEASLQGVK</sequence>
<dbReference type="InterPro" id="IPR000073">
    <property type="entry name" value="AB_hydrolase_1"/>
</dbReference>
<proteinExistence type="inferred from homology"/>
<comment type="caution">
    <text evidence="4">The sequence shown here is derived from an EMBL/GenBank/DDBJ whole genome shotgun (WGS) entry which is preliminary data.</text>
</comment>
<dbReference type="Gene3D" id="3.40.50.1820">
    <property type="entry name" value="alpha/beta hydrolase"/>
    <property type="match status" value="1"/>
</dbReference>
<dbReference type="GO" id="GO:0004177">
    <property type="term" value="F:aminopeptidase activity"/>
    <property type="evidence" value="ECO:0007669"/>
    <property type="project" value="UniProtKB-KW"/>
</dbReference>
<dbReference type="EC" id="3.4.11.5" evidence="4"/>
<accession>A0ABS2PA29</accession>
<organism evidence="4 5">
    <name type="scientific">Geomicrobium sediminis</name>
    <dbReference type="NCBI Taxonomy" id="1347788"/>
    <lineage>
        <taxon>Bacteria</taxon>
        <taxon>Bacillati</taxon>
        <taxon>Bacillota</taxon>
        <taxon>Bacilli</taxon>
        <taxon>Bacillales</taxon>
        <taxon>Geomicrobium</taxon>
    </lineage>
</organism>
<dbReference type="PANTHER" id="PTHR43798:SF33">
    <property type="entry name" value="HYDROLASE, PUTATIVE (AFU_ORTHOLOGUE AFUA_2G14860)-RELATED"/>
    <property type="match status" value="1"/>
</dbReference>
<keyword evidence="4" id="KW-0645">Protease</keyword>
<dbReference type="Pfam" id="PF00561">
    <property type="entry name" value="Abhydrolase_1"/>
    <property type="match status" value="1"/>
</dbReference>
<protein>
    <submittedName>
        <fullName evidence="4">Proline iminopeptidase</fullName>
        <ecNumber evidence="4">3.4.11.5</ecNumber>
    </submittedName>
</protein>
<dbReference type="InterPro" id="IPR002410">
    <property type="entry name" value="Peptidase_S33"/>
</dbReference>
<keyword evidence="4" id="KW-0031">Aminopeptidase</keyword>
<feature type="domain" description="AB hydrolase-1" evidence="3">
    <location>
        <begin position="34"/>
        <end position="269"/>
    </location>
</feature>
<reference evidence="4 5" key="1">
    <citation type="submission" date="2021-01" db="EMBL/GenBank/DDBJ databases">
        <title>Genomic Encyclopedia of Type Strains, Phase IV (KMG-IV): sequencing the most valuable type-strain genomes for metagenomic binning, comparative biology and taxonomic classification.</title>
        <authorList>
            <person name="Goeker M."/>
        </authorList>
    </citation>
    <scope>NUCLEOTIDE SEQUENCE [LARGE SCALE GENOMIC DNA]</scope>
    <source>
        <strain evidence="4 5">DSM 25540</strain>
    </source>
</reference>
<gene>
    <name evidence="4" type="ORF">JOD17_001348</name>
</gene>
<dbReference type="InterPro" id="IPR050266">
    <property type="entry name" value="AB_hydrolase_sf"/>
</dbReference>
<evidence type="ECO:0000256" key="2">
    <source>
        <dbReference type="ARBA" id="ARBA00022801"/>
    </source>
</evidence>
<keyword evidence="5" id="KW-1185">Reference proteome</keyword>
<dbReference type="PRINTS" id="PR00111">
    <property type="entry name" value="ABHYDROLASE"/>
</dbReference>
<comment type="similarity">
    <text evidence="1">Belongs to the peptidase S33 family.</text>
</comment>
<dbReference type="SUPFAM" id="SSF53474">
    <property type="entry name" value="alpha/beta-Hydrolases"/>
    <property type="match status" value="1"/>
</dbReference>
<name>A0ABS2PA29_9BACL</name>
<evidence type="ECO:0000313" key="5">
    <source>
        <dbReference type="Proteomes" id="UP000741863"/>
    </source>
</evidence>
<dbReference type="EMBL" id="JAFBEC010000003">
    <property type="protein sequence ID" value="MBM7632255.1"/>
    <property type="molecule type" value="Genomic_DNA"/>
</dbReference>
<keyword evidence="2 4" id="KW-0378">Hydrolase</keyword>
<dbReference type="Proteomes" id="UP000741863">
    <property type="component" value="Unassembled WGS sequence"/>
</dbReference>
<dbReference type="RefSeq" id="WP_204696382.1">
    <property type="nucleotide sequence ID" value="NZ_JAFBEC010000003.1"/>
</dbReference>